<sequence length="144" mass="16092">MFNLSLPSPPKLLPPSNKTIYPSHHNTSSSSTQTLKHPNLEPFKDRLIRLANLGHLHQAISTLDLMTQQGLSPDLVTYSVLLKSCIRTRQFDLGKLVHSKLSHSLLDPDSVLLNSLITLYSKSGDWVTANSIFNGMDERRDMVS</sequence>
<name>A0ACC0J0J9_9ERIC</name>
<gene>
    <name evidence="1" type="ORF">LOK49_LG01G01475</name>
</gene>
<comment type="caution">
    <text evidence="1">The sequence shown here is derived from an EMBL/GenBank/DDBJ whole genome shotgun (WGS) entry which is preliminary data.</text>
</comment>
<proteinExistence type="predicted"/>
<reference evidence="1 2" key="1">
    <citation type="journal article" date="2022" name="Plant J.">
        <title>Chromosome-level genome of Camellia lanceoleosa provides a valuable resource for understanding genome evolution and self-incompatibility.</title>
        <authorList>
            <person name="Gong W."/>
            <person name="Xiao S."/>
            <person name="Wang L."/>
            <person name="Liao Z."/>
            <person name="Chang Y."/>
            <person name="Mo W."/>
            <person name="Hu G."/>
            <person name="Li W."/>
            <person name="Zhao G."/>
            <person name="Zhu H."/>
            <person name="Hu X."/>
            <person name="Ji K."/>
            <person name="Xiang X."/>
            <person name="Song Q."/>
            <person name="Yuan D."/>
            <person name="Jin S."/>
            <person name="Zhang L."/>
        </authorList>
    </citation>
    <scope>NUCLEOTIDE SEQUENCE [LARGE SCALE GENOMIC DNA]</scope>
    <source>
        <strain evidence="1">SQ_2022a</strain>
    </source>
</reference>
<protein>
    <submittedName>
        <fullName evidence="1">Pentatricopeptide repeat-containing protein</fullName>
    </submittedName>
</protein>
<accession>A0ACC0J0J9</accession>
<dbReference type="EMBL" id="CM045758">
    <property type="protein sequence ID" value="KAI8030011.1"/>
    <property type="molecule type" value="Genomic_DNA"/>
</dbReference>
<evidence type="ECO:0000313" key="1">
    <source>
        <dbReference type="EMBL" id="KAI8030011.1"/>
    </source>
</evidence>
<dbReference type="Proteomes" id="UP001060215">
    <property type="component" value="Chromosome 1"/>
</dbReference>
<evidence type="ECO:0000313" key="2">
    <source>
        <dbReference type="Proteomes" id="UP001060215"/>
    </source>
</evidence>
<keyword evidence="2" id="KW-1185">Reference proteome</keyword>
<organism evidence="1 2">
    <name type="scientific">Camellia lanceoleosa</name>
    <dbReference type="NCBI Taxonomy" id="1840588"/>
    <lineage>
        <taxon>Eukaryota</taxon>
        <taxon>Viridiplantae</taxon>
        <taxon>Streptophyta</taxon>
        <taxon>Embryophyta</taxon>
        <taxon>Tracheophyta</taxon>
        <taxon>Spermatophyta</taxon>
        <taxon>Magnoliopsida</taxon>
        <taxon>eudicotyledons</taxon>
        <taxon>Gunneridae</taxon>
        <taxon>Pentapetalae</taxon>
        <taxon>asterids</taxon>
        <taxon>Ericales</taxon>
        <taxon>Theaceae</taxon>
        <taxon>Camellia</taxon>
    </lineage>
</organism>